<name>H2J4U2_MARPK</name>
<proteinExistence type="predicted"/>
<keyword evidence="4 6" id="KW-1133">Transmembrane helix</keyword>
<keyword evidence="5 6" id="KW-0472">Membrane</keyword>
<evidence type="ECO:0000313" key="7">
    <source>
        <dbReference type="EMBL" id="AEX84877.1"/>
    </source>
</evidence>
<keyword evidence="2" id="KW-1003">Cell membrane</keyword>
<evidence type="ECO:0008006" key="9">
    <source>
        <dbReference type="Google" id="ProtNLM"/>
    </source>
</evidence>
<dbReference type="Pfam" id="PF03706">
    <property type="entry name" value="LPG_synthase_TM"/>
    <property type="match status" value="1"/>
</dbReference>
<evidence type="ECO:0000256" key="5">
    <source>
        <dbReference type="ARBA" id="ARBA00023136"/>
    </source>
</evidence>
<feature type="transmembrane region" description="Helical" evidence="6">
    <location>
        <begin position="45"/>
        <end position="67"/>
    </location>
</feature>
<protein>
    <recommendedName>
        <fullName evidence="9">Integral membrane protein</fullName>
    </recommendedName>
</protein>
<dbReference type="eggNOG" id="COG0392">
    <property type="taxonomic scope" value="Bacteria"/>
</dbReference>
<feature type="transmembrane region" description="Helical" evidence="6">
    <location>
        <begin position="219"/>
        <end position="242"/>
    </location>
</feature>
<keyword evidence="3 6" id="KW-0812">Transmembrane</keyword>
<comment type="subcellular location">
    <subcellularLocation>
        <location evidence="1">Cell membrane</location>
        <topology evidence="1">Multi-pass membrane protein</topology>
    </subcellularLocation>
</comment>
<dbReference type="KEGG" id="mpz:Marpi_0433"/>
<dbReference type="EMBL" id="CP003257">
    <property type="protein sequence ID" value="AEX84877.1"/>
    <property type="molecule type" value="Genomic_DNA"/>
</dbReference>
<feature type="transmembrane region" description="Helical" evidence="6">
    <location>
        <begin position="120"/>
        <end position="143"/>
    </location>
</feature>
<evidence type="ECO:0000313" key="8">
    <source>
        <dbReference type="Proteomes" id="UP000007161"/>
    </source>
</evidence>
<dbReference type="NCBIfam" id="TIGR00374">
    <property type="entry name" value="flippase-like domain"/>
    <property type="match status" value="1"/>
</dbReference>
<dbReference type="InterPro" id="IPR022791">
    <property type="entry name" value="L-PG_synthase/AglD"/>
</dbReference>
<dbReference type="GO" id="GO:0005886">
    <property type="term" value="C:plasma membrane"/>
    <property type="evidence" value="ECO:0007669"/>
    <property type="project" value="UniProtKB-SubCell"/>
</dbReference>
<evidence type="ECO:0000256" key="3">
    <source>
        <dbReference type="ARBA" id="ARBA00022692"/>
    </source>
</evidence>
<feature type="transmembrane region" description="Helical" evidence="6">
    <location>
        <begin position="7"/>
        <end position="25"/>
    </location>
</feature>
<organism evidence="7 8">
    <name type="scientific">Marinitoga piezophila (strain DSM 14283 / JCM 11233 / KA3)</name>
    <dbReference type="NCBI Taxonomy" id="443254"/>
    <lineage>
        <taxon>Bacteria</taxon>
        <taxon>Thermotogati</taxon>
        <taxon>Thermotogota</taxon>
        <taxon>Thermotogae</taxon>
        <taxon>Petrotogales</taxon>
        <taxon>Petrotogaceae</taxon>
        <taxon>Marinitoga</taxon>
    </lineage>
</organism>
<keyword evidence="8" id="KW-1185">Reference proteome</keyword>
<dbReference type="Proteomes" id="UP000007161">
    <property type="component" value="Chromosome"/>
</dbReference>
<feature type="transmembrane region" description="Helical" evidence="6">
    <location>
        <begin position="155"/>
        <end position="176"/>
    </location>
</feature>
<feature type="transmembrane region" description="Helical" evidence="6">
    <location>
        <begin position="286"/>
        <end position="306"/>
    </location>
</feature>
<reference evidence="7 8" key="1">
    <citation type="journal article" date="2012" name="J. Bacteriol.">
        <title>Complete Genome Sequence of the Thermophilic, Piezophilic, Heterotrophic Bacterium Marinitoga piezophila KA3.</title>
        <authorList>
            <person name="Lucas S."/>
            <person name="Han J."/>
            <person name="Lapidus A."/>
            <person name="Cheng J.F."/>
            <person name="Goodwin L.A."/>
            <person name="Pitluck S."/>
            <person name="Peters L."/>
            <person name="Mikhailova N."/>
            <person name="Teshima H."/>
            <person name="Detter J.C."/>
            <person name="Han C."/>
            <person name="Tapia R."/>
            <person name="Land M."/>
            <person name="Hauser L."/>
            <person name="Kyrpides N.C."/>
            <person name="Ivanova N."/>
            <person name="Pagani I."/>
            <person name="Vannier P."/>
            <person name="Oger P."/>
            <person name="Bartlett D.H."/>
            <person name="Noll K.M."/>
            <person name="Woyke T."/>
            <person name="Jebbar M."/>
        </authorList>
    </citation>
    <scope>NUCLEOTIDE SEQUENCE [LARGE SCALE GENOMIC DNA]</scope>
    <source>
        <strain evidence="8">DSM 14283 / JCM 11233 / KA3</strain>
    </source>
</reference>
<reference evidence="8" key="2">
    <citation type="submission" date="2012-01" db="EMBL/GenBank/DDBJ databases">
        <title>Complete sequence of chromosome of Marinitoga piezophila KA3.</title>
        <authorList>
            <person name="Lucas S."/>
            <person name="Han J."/>
            <person name="Lapidus A."/>
            <person name="Cheng J.-F."/>
            <person name="Goodwin L."/>
            <person name="Pitluck S."/>
            <person name="Peters L."/>
            <person name="Mikhailova N."/>
            <person name="Teshima H."/>
            <person name="Detter J.C."/>
            <person name="Han C."/>
            <person name="Tapia R."/>
            <person name="Land M."/>
            <person name="Hauser L."/>
            <person name="Kyrpides N."/>
            <person name="Ivanova N."/>
            <person name="Pagani I."/>
            <person name="Jebbar M."/>
            <person name="Vannier P."/>
            <person name="Oger P."/>
            <person name="Cario A."/>
            <person name="Bartlett D."/>
            <person name="Noll K.M."/>
            <person name="Woyke T."/>
        </authorList>
    </citation>
    <scope>NUCLEOTIDE SEQUENCE [LARGE SCALE GENOMIC DNA]</scope>
    <source>
        <strain evidence="8">DSM 14283 / JCM 11233 / KA3</strain>
    </source>
</reference>
<gene>
    <name evidence="7" type="ordered locus">Marpi_0433</name>
</gene>
<dbReference type="HOGENOM" id="CLU_039146_3_0_0"/>
<dbReference type="PANTHER" id="PTHR37693:SF1">
    <property type="entry name" value="INTEGRAL MEMBRANE PROTEIN"/>
    <property type="match status" value="1"/>
</dbReference>
<evidence type="ECO:0000256" key="2">
    <source>
        <dbReference type="ARBA" id="ARBA00022475"/>
    </source>
</evidence>
<dbReference type="STRING" id="443254.Marpi_0433"/>
<evidence type="ECO:0000256" key="6">
    <source>
        <dbReference type="SAM" id="Phobius"/>
    </source>
</evidence>
<evidence type="ECO:0000256" key="4">
    <source>
        <dbReference type="ARBA" id="ARBA00022989"/>
    </source>
</evidence>
<dbReference type="AlphaFoldDB" id="H2J4U2"/>
<feature type="transmembrane region" description="Helical" evidence="6">
    <location>
        <begin position="79"/>
        <end position="100"/>
    </location>
</feature>
<accession>H2J4U2</accession>
<dbReference type="RefSeq" id="WP_014295949.1">
    <property type="nucleotide sequence ID" value="NC_016751.1"/>
</dbReference>
<sequence length="336" mass="39229">MLKKYKNLISLIISIFIAIFTIVMIEKLTDANLLHELKKLKIEDIMISFFIYFIGYFIDTIRYKIIIRQFGTKISFFQLFYNNVMGLLFSSLTPFAAGGQPYQIYHLNKYGLDLEHSTNIVISRFITLMFLNLFIAFISYNKVIYSLKNTNIESILINMGLFISVAITILILTLFLNSKWILKILNLFPTKRIKKLKSKFEKWSSNLKESISFLWSEKLGYMIIDISLNFLVLIVQAFSLFYMFYKYTNIEINLFNFWIVLGAMTLLNMVVYYIPTPGASGSIEASYQLVFSSILSIKSGVLISIIGWRFATYYLQILFASLLRVFVKLFFKEVEQ</sequence>
<dbReference type="PANTHER" id="PTHR37693">
    <property type="entry name" value="PHOSPHATIDYLGLYCEROL LYSYLTRANSFERASE"/>
    <property type="match status" value="1"/>
</dbReference>
<evidence type="ECO:0000256" key="1">
    <source>
        <dbReference type="ARBA" id="ARBA00004651"/>
    </source>
</evidence>
<feature type="transmembrane region" description="Helical" evidence="6">
    <location>
        <begin position="254"/>
        <end position="274"/>
    </location>
</feature>